<evidence type="ECO:0000256" key="17">
    <source>
        <dbReference type="ARBA" id="ARBA00023285"/>
    </source>
</evidence>
<dbReference type="InterPro" id="IPR016037">
    <property type="entry name" value="DHQ_synth_AroB"/>
</dbReference>
<evidence type="ECO:0000313" key="22">
    <source>
        <dbReference type="Proteomes" id="UP000298133"/>
    </source>
</evidence>
<name>A0A4Y8UFF9_9GAMM</name>
<evidence type="ECO:0000256" key="3">
    <source>
        <dbReference type="ARBA" id="ARBA00003485"/>
    </source>
</evidence>
<dbReference type="EMBL" id="SPIA01000003">
    <property type="protein sequence ID" value="TFH67460.1"/>
    <property type="molecule type" value="Genomic_DNA"/>
</dbReference>
<dbReference type="PIRSF" id="PIRSF001455">
    <property type="entry name" value="DHQ_synth"/>
    <property type="match status" value="1"/>
</dbReference>
<comment type="function">
    <text evidence="3 18">Catalyzes the conversion of 3-deoxy-D-arabino-heptulosonate 7-phosphate (DAHP) to dehydroquinate (DHQ).</text>
</comment>
<evidence type="ECO:0000256" key="12">
    <source>
        <dbReference type="ARBA" id="ARBA00022741"/>
    </source>
</evidence>
<evidence type="ECO:0000256" key="8">
    <source>
        <dbReference type="ARBA" id="ARBA00017684"/>
    </source>
</evidence>
<feature type="domain" description="3-dehydroquinate synthase C-terminal" evidence="20">
    <location>
        <begin position="186"/>
        <end position="330"/>
    </location>
</feature>
<feature type="binding site" evidence="18">
    <location>
        <position position="147"/>
    </location>
    <ligand>
        <name>NAD(+)</name>
        <dbReference type="ChEBI" id="CHEBI:57540"/>
    </ligand>
</feature>
<evidence type="ECO:0000256" key="11">
    <source>
        <dbReference type="ARBA" id="ARBA00022723"/>
    </source>
</evidence>
<keyword evidence="16 18" id="KW-0456">Lyase</keyword>
<protein>
    <recommendedName>
        <fullName evidence="8 18">3-dehydroquinate synthase</fullName>
        <shortName evidence="18">DHQS</shortName>
        <ecNumber evidence="7 18">4.2.3.4</ecNumber>
    </recommendedName>
</protein>
<sequence length="365" mass="38944">MSSCPSAADLTVKVDLAARSYDITIGAGLLERADLCAHIHGQRALVVTNTTIAPLLGEQLLARLTDKQVELLALPDGEQYKSLATLELIYQHLLSHGHDRKTTLIALGGGVVGDITGFAAATYQRGVNFIQLPTTLLAQVDSSVGGKTAVNHPLGKNMIGAFYQPQAVFIDTECLSTLPAREYAAGLAEVVKYGAIADRDFFGWLEQHSAALVARDPAALAVAIEQSCRAKAAVVSSDETEQGRRAILNFGHTFGHAIETWQNYVGLLHGEAVAVGMLMAARLSALRGWLSDGDVARLEALLRALQLPTEVPAGMGRDDFARLMLRDKKVLDGQLRLVLLHTIGAAVVVADTPQTLLLEALEASL</sequence>
<evidence type="ECO:0000256" key="5">
    <source>
        <dbReference type="ARBA" id="ARBA00004661"/>
    </source>
</evidence>
<dbReference type="HAMAP" id="MF_00110">
    <property type="entry name" value="DHQ_synthase"/>
    <property type="match status" value="1"/>
</dbReference>
<keyword evidence="11 18" id="KW-0479">Metal-binding</keyword>
<evidence type="ECO:0000259" key="20">
    <source>
        <dbReference type="Pfam" id="PF24621"/>
    </source>
</evidence>
<dbReference type="CDD" id="cd08195">
    <property type="entry name" value="DHQS"/>
    <property type="match status" value="1"/>
</dbReference>
<evidence type="ECO:0000256" key="10">
    <source>
        <dbReference type="ARBA" id="ARBA00022605"/>
    </source>
</evidence>
<keyword evidence="17 18" id="KW-0170">Cobalt</keyword>
<evidence type="ECO:0000256" key="2">
    <source>
        <dbReference type="ARBA" id="ARBA00001911"/>
    </source>
</evidence>
<feature type="binding site" evidence="18">
    <location>
        <begin position="76"/>
        <end position="81"/>
    </location>
    <ligand>
        <name>NAD(+)</name>
        <dbReference type="ChEBI" id="CHEBI:57540"/>
    </ligand>
</feature>
<keyword evidence="13 18" id="KW-0862">Zinc</keyword>
<dbReference type="UniPathway" id="UPA00053">
    <property type="reaction ID" value="UER00085"/>
</dbReference>
<dbReference type="PANTHER" id="PTHR43622">
    <property type="entry name" value="3-DEHYDROQUINATE SYNTHASE"/>
    <property type="match status" value="1"/>
</dbReference>
<accession>A0A4Y8UFF9</accession>
<evidence type="ECO:0000256" key="4">
    <source>
        <dbReference type="ARBA" id="ARBA00004496"/>
    </source>
</evidence>
<evidence type="ECO:0000256" key="15">
    <source>
        <dbReference type="ARBA" id="ARBA00023141"/>
    </source>
</evidence>
<evidence type="ECO:0000256" key="7">
    <source>
        <dbReference type="ARBA" id="ARBA00013031"/>
    </source>
</evidence>
<feature type="binding site" evidence="18">
    <location>
        <begin position="174"/>
        <end position="177"/>
    </location>
    <ligand>
        <name>NAD(+)</name>
        <dbReference type="ChEBI" id="CHEBI:57540"/>
    </ligand>
</feature>
<keyword evidence="10 18" id="KW-0028">Amino-acid biosynthesis</keyword>
<feature type="domain" description="3-dehydroquinate synthase N-terminal" evidence="19">
    <location>
        <begin position="73"/>
        <end position="184"/>
    </location>
</feature>
<evidence type="ECO:0000256" key="14">
    <source>
        <dbReference type="ARBA" id="ARBA00023027"/>
    </source>
</evidence>
<dbReference type="InterPro" id="IPR030963">
    <property type="entry name" value="DHQ_synth_fam"/>
</dbReference>
<feature type="binding site" evidence="18">
    <location>
        <position position="252"/>
    </location>
    <ligand>
        <name>Zn(2+)</name>
        <dbReference type="ChEBI" id="CHEBI:29105"/>
    </ligand>
</feature>
<dbReference type="GO" id="GO:0005737">
    <property type="term" value="C:cytoplasm"/>
    <property type="evidence" value="ECO:0007669"/>
    <property type="project" value="UniProtKB-SubCell"/>
</dbReference>
<dbReference type="FunFam" id="3.40.50.1970:FF:000001">
    <property type="entry name" value="3-dehydroquinate synthase"/>
    <property type="match status" value="1"/>
</dbReference>
<dbReference type="GO" id="GO:0000166">
    <property type="term" value="F:nucleotide binding"/>
    <property type="evidence" value="ECO:0007669"/>
    <property type="project" value="UniProtKB-KW"/>
</dbReference>
<keyword evidence="15 18" id="KW-0057">Aromatic amino acid biosynthesis</keyword>
<dbReference type="GO" id="GO:0008652">
    <property type="term" value="P:amino acid biosynthetic process"/>
    <property type="evidence" value="ECO:0007669"/>
    <property type="project" value="UniProtKB-KW"/>
</dbReference>
<dbReference type="AlphaFoldDB" id="A0A4Y8UFF9"/>
<dbReference type="SUPFAM" id="SSF56796">
    <property type="entry name" value="Dehydroquinate synthase-like"/>
    <property type="match status" value="1"/>
</dbReference>
<comment type="pathway">
    <text evidence="5 18">Metabolic intermediate biosynthesis; chorismate biosynthesis; chorismate from D-erythrose 4-phosphate and phosphoenolpyruvate: step 2/7.</text>
</comment>
<dbReference type="GO" id="GO:0046872">
    <property type="term" value="F:metal ion binding"/>
    <property type="evidence" value="ECO:0007669"/>
    <property type="project" value="UniProtKB-KW"/>
</dbReference>
<comment type="caution">
    <text evidence="21">The sequence shown here is derived from an EMBL/GenBank/DDBJ whole genome shotgun (WGS) entry which is preliminary data.</text>
</comment>
<dbReference type="NCBIfam" id="TIGR01357">
    <property type="entry name" value="aroB"/>
    <property type="match status" value="1"/>
</dbReference>
<gene>
    <name evidence="18 21" type="primary">aroB</name>
    <name evidence="21" type="ORF">E3W66_08195</name>
</gene>
<dbReference type="Gene3D" id="1.20.1090.10">
    <property type="entry name" value="Dehydroquinate synthase-like - alpha domain"/>
    <property type="match status" value="1"/>
</dbReference>
<keyword evidence="14 18" id="KW-0520">NAD</keyword>
<feature type="binding site" evidence="18">
    <location>
        <begin position="110"/>
        <end position="114"/>
    </location>
    <ligand>
        <name>NAD(+)</name>
        <dbReference type="ChEBI" id="CHEBI:57540"/>
    </ligand>
</feature>
<evidence type="ECO:0000256" key="6">
    <source>
        <dbReference type="ARBA" id="ARBA00005412"/>
    </source>
</evidence>
<dbReference type="PANTHER" id="PTHR43622:SF7">
    <property type="entry name" value="3-DEHYDROQUINATE SYNTHASE, CHLOROPLASTIC"/>
    <property type="match status" value="1"/>
</dbReference>
<dbReference type="Pfam" id="PF01761">
    <property type="entry name" value="DHQ_synthase"/>
    <property type="match status" value="1"/>
</dbReference>
<evidence type="ECO:0000256" key="18">
    <source>
        <dbReference type="HAMAP-Rule" id="MF_00110"/>
    </source>
</evidence>
<evidence type="ECO:0000256" key="9">
    <source>
        <dbReference type="ARBA" id="ARBA00022490"/>
    </source>
</evidence>
<dbReference type="GO" id="GO:0003856">
    <property type="term" value="F:3-dehydroquinate synthase activity"/>
    <property type="evidence" value="ECO:0007669"/>
    <property type="project" value="UniProtKB-UniRule"/>
</dbReference>
<dbReference type="Proteomes" id="UP000298133">
    <property type="component" value="Unassembled WGS sequence"/>
</dbReference>
<feature type="binding site" evidence="18">
    <location>
        <position position="269"/>
    </location>
    <ligand>
        <name>Zn(2+)</name>
        <dbReference type="ChEBI" id="CHEBI:29105"/>
    </ligand>
</feature>
<comment type="similarity">
    <text evidence="6 18">Belongs to the sugar phosphate cyclases superfamily. Dehydroquinate synthase family.</text>
</comment>
<evidence type="ECO:0000256" key="16">
    <source>
        <dbReference type="ARBA" id="ARBA00023239"/>
    </source>
</evidence>
<dbReference type="OrthoDB" id="9806583at2"/>
<comment type="cofactor">
    <cofactor evidence="2 18">
        <name>NAD(+)</name>
        <dbReference type="ChEBI" id="CHEBI:57540"/>
    </cofactor>
</comment>
<feature type="binding site" evidence="18">
    <location>
        <begin position="134"/>
        <end position="135"/>
    </location>
    <ligand>
        <name>NAD(+)</name>
        <dbReference type="ChEBI" id="CHEBI:57540"/>
    </ligand>
</feature>
<comment type="subcellular location">
    <subcellularLocation>
        <location evidence="4 18">Cytoplasm</location>
    </subcellularLocation>
</comment>
<keyword evidence="12 18" id="KW-0547">Nucleotide-binding</keyword>
<evidence type="ECO:0000259" key="19">
    <source>
        <dbReference type="Pfam" id="PF01761"/>
    </source>
</evidence>
<organism evidence="21 22">
    <name type="scientific">Gammaproteobacteria bacterium LSUCC0057</name>
    <dbReference type="NCBI Taxonomy" id="2559237"/>
    <lineage>
        <taxon>Bacteria</taxon>
        <taxon>Pseudomonadati</taxon>
        <taxon>Pseudomonadota</taxon>
        <taxon>Gammaproteobacteria</taxon>
        <taxon>Cellvibrionales</taxon>
        <taxon>Porticoccaceae</taxon>
        <taxon>SAR92 clade</taxon>
    </lineage>
</organism>
<comment type="cofactor">
    <cofactor evidence="18">
        <name>Co(2+)</name>
        <dbReference type="ChEBI" id="CHEBI:48828"/>
    </cofactor>
    <cofactor evidence="18">
        <name>Zn(2+)</name>
        <dbReference type="ChEBI" id="CHEBI:29105"/>
    </cofactor>
    <text evidence="18">Binds 1 divalent metal cation per subunit. Can use either Co(2+) or Zn(2+).</text>
</comment>
<dbReference type="GO" id="GO:0009073">
    <property type="term" value="P:aromatic amino acid family biosynthetic process"/>
    <property type="evidence" value="ECO:0007669"/>
    <property type="project" value="UniProtKB-KW"/>
</dbReference>
<proteinExistence type="inferred from homology"/>
<keyword evidence="22" id="KW-1185">Reference proteome</keyword>
<evidence type="ECO:0000313" key="21">
    <source>
        <dbReference type="EMBL" id="TFH67460.1"/>
    </source>
</evidence>
<dbReference type="EC" id="4.2.3.4" evidence="7 18"/>
<feature type="binding site" evidence="18">
    <location>
        <position position="189"/>
    </location>
    <ligand>
        <name>Zn(2+)</name>
        <dbReference type="ChEBI" id="CHEBI:29105"/>
    </ligand>
</feature>
<dbReference type="InterPro" id="IPR050071">
    <property type="entry name" value="Dehydroquinate_synthase"/>
</dbReference>
<evidence type="ECO:0000256" key="13">
    <source>
        <dbReference type="ARBA" id="ARBA00022833"/>
    </source>
</evidence>
<dbReference type="Pfam" id="PF24621">
    <property type="entry name" value="DHQS_C"/>
    <property type="match status" value="1"/>
</dbReference>
<reference evidence="21 22" key="1">
    <citation type="submission" date="2019-03" db="EMBL/GenBank/DDBJ databases">
        <title>Draft genome of Gammaproteobacteria bacterium LSUCC0057, a member of the SAR92 clade.</title>
        <authorList>
            <person name="Lanclos V.C."/>
            <person name="Doiron C."/>
            <person name="Henson M.W."/>
            <person name="Thrash J.C."/>
        </authorList>
    </citation>
    <scope>NUCLEOTIDE SEQUENCE [LARGE SCALE GENOMIC DNA]</scope>
    <source>
        <strain evidence="21 22">LSUCC0057</strain>
    </source>
</reference>
<dbReference type="InterPro" id="IPR056179">
    <property type="entry name" value="DHQS_C"/>
</dbReference>
<keyword evidence="9 18" id="KW-0963">Cytoplasm</keyword>
<dbReference type="InterPro" id="IPR030960">
    <property type="entry name" value="DHQS/DOIS_N"/>
</dbReference>
<dbReference type="GO" id="GO:0009423">
    <property type="term" value="P:chorismate biosynthetic process"/>
    <property type="evidence" value="ECO:0007669"/>
    <property type="project" value="UniProtKB-UniRule"/>
</dbReference>
<feature type="binding site" evidence="18">
    <location>
        <position position="156"/>
    </location>
    <ligand>
        <name>NAD(+)</name>
        <dbReference type="ChEBI" id="CHEBI:57540"/>
    </ligand>
</feature>
<comment type="catalytic activity">
    <reaction evidence="1 18">
        <text>7-phospho-2-dehydro-3-deoxy-D-arabino-heptonate = 3-dehydroquinate + phosphate</text>
        <dbReference type="Rhea" id="RHEA:21968"/>
        <dbReference type="ChEBI" id="CHEBI:32364"/>
        <dbReference type="ChEBI" id="CHEBI:43474"/>
        <dbReference type="ChEBI" id="CHEBI:58394"/>
        <dbReference type="EC" id="4.2.3.4"/>
    </reaction>
</comment>
<dbReference type="Gene3D" id="3.40.50.1970">
    <property type="match status" value="1"/>
</dbReference>
<evidence type="ECO:0000256" key="1">
    <source>
        <dbReference type="ARBA" id="ARBA00001393"/>
    </source>
</evidence>